<dbReference type="EMBL" id="PYGF01000011">
    <property type="protein sequence ID" value="PSL02006.1"/>
    <property type="molecule type" value="Genomic_DNA"/>
</dbReference>
<name>A0A2P8DXR5_9BACT</name>
<comment type="caution">
    <text evidence="1">The sequence shown here is derived from an EMBL/GenBank/DDBJ whole genome shotgun (WGS) entry which is preliminary data.</text>
</comment>
<dbReference type="InterPro" id="IPR003718">
    <property type="entry name" value="OsmC/Ohr_fam"/>
</dbReference>
<sequence length="134" mass="14676">MPTIKSSYEGNLRTKMVHIQSGNEIITDAPLDNNGKGEAFSPTDLVAAALGSCMVTIMGIVAERDGIDLKGLKWEITKIMQSDPRKIAEVMIAFHWDKPQGSPSFQQKLKNAARTCPVALSLSPEVKQTVIFNF</sequence>
<dbReference type="InterPro" id="IPR036102">
    <property type="entry name" value="OsmC/Ohrsf"/>
</dbReference>
<keyword evidence="2" id="KW-1185">Reference proteome</keyword>
<dbReference type="SUPFAM" id="SSF82784">
    <property type="entry name" value="OsmC-like"/>
    <property type="match status" value="1"/>
</dbReference>
<gene>
    <name evidence="1" type="ORF">CLV48_11195</name>
</gene>
<dbReference type="Pfam" id="PF02566">
    <property type="entry name" value="OsmC"/>
    <property type="match status" value="1"/>
</dbReference>
<dbReference type="Gene3D" id="3.30.300.20">
    <property type="match status" value="1"/>
</dbReference>
<proteinExistence type="predicted"/>
<protein>
    <submittedName>
        <fullName evidence="1">Putative OsmC-like protein</fullName>
    </submittedName>
</protein>
<dbReference type="InterPro" id="IPR015946">
    <property type="entry name" value="KH_dom-like_a/b"/>
</dbReference>
<evidence type="ECO:0000313" key="2">
    <source>
        <dbReference type="Proteomes" id="UP000240708"/>
    </source>
</evidence>
<evidence type="ECO:0000313" key="1">
    <source>
        <dbReference type="EMBL" id="PSL02006.1"/>
    </source>
</evidence>
<dbReference type="PANTHER" id="PTHR39624:SF2">
    <property type="entry name" value="OSMC-LIKE PROTEIN"/>
    <property type="match status" value="1"/>
</dbReference>
<dbReference type="OrthoDB" id="290036at2"/>
<accession>A0A2P8DXR5</accession>
<dbReference type="AlphaFoldDB" id="A0A2P8DXR5"/>
<organism evidence="1 2">
    <name type="scientific">Cecembia rubra</name>
    <dbReference type="NCBI Taxonomy" id="1485585"/>
    <lineage>
        <taxon>Bacteria</taxon>
        <taxon>Pseudomonadati</taxon>
        <taxon>Bacteroidota</taxon>
        <taxon>Cytophagia</taxon>
        <taxon>Cytophagales</taxon>
        <taxon>Cyclobacteriaceae</taxon>
        <taxon>Cecembia</taxon>
    </lineage>
</organism>
<dbReference type="RefSeq" id="WP_106568450.1">
    <property type="nucleotide sequence ID" value="NZ_JAUVYL010000071.1"/>
</dbReference>
<reference evidence="1 2" key="1">
    <citation type="submission" date="2018-03" db="EMBL/GenBank/DDBJ databases">
        <title>Genomic Encyclopedia of Archaeal and Bacterial Type Strains, Phase II (KMG-II): from individual species to whole genera.</title>
        <authorList>
            <person name="Goeker M."/>
        </authorList>
    </citation>
    <scope>NUCLEOTIDE SEQUENCE [LARGE SCALE GENOMIC DNA]</scope>
    <source>
        <strain evidence="1 2">DSM 28057</strain>
    </source>
</reference>
<dbReference type="Proteomes" id="UP000240708">
    <property type="component" value="Unassembled WGS sequence"/>
</dbReference>
<dbReference type="PANTHER" id="PTHR39624">
    <property type="entry name" value="PROTEIN INVOLVED IN RIMO-MEDIATED BETA-METHYLTHIOLATION OF RIBOSOMAL PROTEIN S12 YCAO"/>
    <property type="match status" value="1"/>
</dbReference>